<evidence type="ECO:0000256" key="1">
    <source>
        <dbReference type="SAM" id="MobiDB-lite"/>
    </source>
</evidence>
<keyword evidence="3" id="KW-1185">Reference proteome</keyword>
<dbReference type="EMBL" id="AP023343">
    <property type="protein sequence ID" value="BCI91283.1"/>
    <property type="molecule type" value="Genomic_DNA"/>
</dbReference>
<evidence type="ECO:0000313" key="3">
    <source>
        <dbReference type="Proteomes" id="UP000516380"/>
    </source>
</evidence>
<sequence length="187" mass="19845">MLIDGGDAVIEYRFDLAVDRGVDCGGQIAARQAGEIVTENAAKDVDIHVGFDLAVGADRAQALDLVSGSTDRAFDVHAFGHLIADAPEVDHVAAGAEFWSLFDQRRGMAGATQPIRERRSRHPGAADRYLHTAIVPYGTTESKAVPAGAQSDPTLPDRDSGRAGNLLPAAADELLSCRGLTVWTPWV</sequence>
<reference evidence="2 3" key="1">
    <citation type="submission" date="2020-07" db="EMBL/GenBank/DDBJ databases">
        <title>Mycobacterium kansasii (former subtype) with zoonotic potential isolated from diseased indoor pet cat, Japan.</title>
        <authorList>
            <person name="Fukano H."/>
            <person name="Terazono T."/>
            <person name="Hoshino Y."/>
        </authorList>
    </citation>
    <scope>NUCLEOTIDE SEQUENCE [LARGE SCALE GENOMIC DNA]</scope>
    <source>
        <strain evidence="2 3">Kuro-I</strain>
    </source>
</reference>
<evidence type="ECO:0000313" key="2">
    <source>
        <dbReference type="EMBL" id="BCI91283.1"/>
    </source>
</evidence>
<feature type="region of interest" description="Disordered" evidence="1">
    <location>
        <begin position="141"/>
        <end position="163"/>
    </location>
</feature>
<dbReference type="Proteomes" id="UP000516380">
    <property type="component" value="Chromosome"/>
</dbReference>
<accession>A0A7G1IN57</accession>
<dbReference type="AlphaFoldDB" id="A0A7G1IN57"/>
<gene>
    <name evidence="2" type="ORF">NIIDMKKI_64890</name>
</gene>
<organism evidence="2 3">
    <name type="scientific">Mycobacterium kansasii</name>
    <dbReference type="NCBI Taxonomy" id="1768"/>
    <lineage>
        <taxon>Bacteria</taxon>
        <taxon>Bacillati</taxon>
        <taxon>Actinomycetota</taxon>
        <taxon>Actinomycetes</taxon>
        <taxon>Mycobacteriales</taxon>
        <taxon>Mycobacteriaceae</taxon>
        <taxon>Mycobacterium</taxon>
    </lineage>
</organism>
<protein>
    <submittedName>
        <fullName evidence="2">Uncharacterized protein</fullName>
    </submittedName>
</protein>
<name>A0A7G1IN57_MYCKA</name>
<proteinExistence type="predicted"/>